<dbReference type="Pfam" id="PF00172">
    <property type="entry name" value="Zn_clus"/>
    <property type="match status" value="1"/>
</dbReference>
<dbReference type="SMART" id="SM00066">
    <property type="entry name" value="GAL4"/>
    <property type="match status" value="1"/>
</dbReference>
<reference evidence="5" key="1">
    <citation type="submission" date="2015-01" db="EMBL/GenBank/DDBJ databases">
        <authorList>
            <person name="Durling Mikael"/>
        </authorList>
    </citation>
    <scope>NUCLEOTIDE SEQUENCE</scope>
</reference>
<dbReference type="PROSITE" id="PS50048">
    <property type="entry name" value="ZN2_CY6_FUNGAL_2"/>
    <property type="match status" value="1"/>
</dbReference>
<gene>
    <name evidence="5" type="ORF">BN869_000002595_1</name>
</gene>
<keyword evidence="2" id="KW-0539">Nucleus</keyword>
<evidence type="ECO:0000256" key="3">
    <source>
        <dbReference type="SAM" id="MobiDB-lite"/>
    </source>
</evidence>
<feature type="domain" description="Zn(2)-C6 fungal-type" evidence="4">
    <location>
        <begin position="48"/>
        <end position="78"/>
    </location>
</feature>
<feature type="region of interest" description="Disordered" evidence="3">
    <location>
        <begin position="158"/>
        <end position="177"/>
    </location>
</feature>
<dbReference type="GO" id="GO:0008270">
    <property type="term" value="F:zinc ion binding"/>
    <property type="evidence" value="ECO:0007669"/>
    <property type="project" value="InterPro"/>
</dbReference>
<organism evidence="5">
    <name type="scientific">Bionectria ochroleuca</name>
    <name type="common">Gliocladium roseum</name>
    <dbReference type="NCBI Taxonomy" id="29856"/>
    <lineage>
        <taxon>Eukaryota</taxon>
        <taxon>Fungi</taxon>
        <taxon>Dikarya</taxon>
        <taxon>Ascomycota</taxon>
        <taxon>Pezizomycotina</taxon>
        <taxon>Sordariomycetes</taxon>
        <taxon>Hypocreomycetidae</taxon>
        <taxon>Hypocreales</taxon>
        <taxon>Bionectriaceae</taxon>
        <taxon>Clonostachys</taxon>
    </lineage>
</organism>
<dbReference type="AlphaFoldDB" id="A0A0B7JV54"/>
<dbReference type="Pfam" id="PF04082">
    <property type="entry name" value="Fungal_trans"/>
    <property type="match status" value="1"/>
</dbReference>
<feature type="region of interest" description="Disordered" evidence="3">
    <location>
        <begin position="79"/>
        <end position="153"/>
    </location>
</feature>
<sequence>MSLPSSLPSAFGSEISFTTLLGAEGTEAEESMTTPVPSHRKPDRLSVACKQCRKRKVRCDAQQPKCKNCRVRNEVCETSDLRRPGKGPAVRRRAARSTGSRSQYDQQDPASPVTPSPRSNKSGPHSEGLGSFQNTGTNHSQGEVESPTELASSELNTQSFHDTPSFSATSKQIRSRRPVKNHISWLTRGYQVSVAAQVQETGSEHAEQEASSEVTPDVVVNTDGTPYRVKFQGGSSIQSLFTFVDLHLAIHGFDPASSLFRHGMHQSEEIPLSLSLKLPPLPDHQKIKRCLDVFFDRLWPFYPVITRSTFEAEIDTITSQQPQEVSDLQFSIQHAHIPCLVAVYCVLCIGINELSTTDSELSIEYLNAGYQLYAHLVATPYLPSAQSLFLLALALRSWGKDGQAWHIVGQAIRISQSLGLHKLVMRHTPVKAQGTPYQHSDTLGERLWWSCYALEKQMQLECGRPSIIDTEFDNIASIWSQNLTTSDCSSYFKAWISLAGIMGRISDRIYAHKFGNAEEMLSETIKLDKDLMEWESSLPDSLRPRDIFLEHLDEASKICAGFLSQQYYHAQISALRVSLIFPQHAFSAEIKRHGKNLSQTQRLLAGASICAQAARAVATQILQLADENVRSPSLGISQTFLASVVLALVILRQPNSRLARSDVELLTSATEHMEAWYYHCGFNPGFIQVFVEMRNRVGSVFLKTSVKAPRRSGSITTSLPRTQDVVSQGSGFTPSTAGSYGHTGTTPTHGSNTMSGMGNQNTGDGFDDSALNFFGNMDFEELWNMMDSDFMSYDSDIQLIPS</sequence>
<evidence type="ECO:0000256" key="2">
    <source>
        <dbReference type="ARBA" id="ARBA00023242"/>
    </source>
</evidence>
<proteinExistence type="predicted"/>
<dbReference type="Gene3D" id="4.10.240.10">
    <property type="entry name" value="Zn(2)-C6 fungal-type DNA-binding domain"/>
    <property type="match status" value="1"/>
</dbReference>
<dbReference type="PANTHER" id="PTHR46910:SF1">
    <property type="entry name" value="MISCELLANEOUS ZN(II)2CYS6 TRANSCRIPTION FACTOR (EUROFUNG)-RELATED"/>
    <property type="match status" value="1"/>
</dbReference>
<evidence type="ECO:0000259" key="4">
    <source>
        <dbReference type="PROSITE" id="PS50048"/>
    </source>
</evidence>
<dbReference type="InterPro" id="IPR001138">
    <property type="entry name" value="Zn2Cys6_DnaBD"/>
</dbReference>
<dbReference type="GO" id="GO:0006351">
    <property type="term" value="P:DNA-templated transcription"/>
    <property type="evidence" value="ECO:0007669"/>
    <property type="project" value="InterPro"/>
</dbReference>
<feature type="region of interest" description="Disordered" evidence="3">
    <location>
        <begin position="21"/>
        <end position="44"/>
    </location>
</feature>
<name>A0A0B7JV54_BIOOC</name>
<dbReference type="InterPro" id="IPR036864">
    <property type="entry name" value="Zn2-C6_fun-type_DNA-bd_sf"/>
</dbReference>
<dbReference type="SUPFAM" id="SSF57701">
    <property type="entry name" value="Zn2/Cys6 DNA-binding domain"/>
    <property type="match status" value="1"/>
</dbReference>
<feature type="compositionally biased region" description="Polar residues" evidence="3">
    <location>
        <begin position="131"/>
        <end position="153"/>
    </location>
</feature>
<dbReference type="GO" id="GO:0003677">
    <property type="term" value="F:DNA binding"/>
    <property type="evidence" value="ECO:0007669"/>
    <property type="project" value="InterPro"/>
</dbReference>
<keyword evidence="1" id="KW-0479">Metal-binding</keyword>
<evidence type="ECO:0000313" key="5">
    <source>
        <dbReference type="EMBL" id="CEO46540.1"/>
    </source>
</evidence>
<dbReference type="PROSITE" id="PS00463">
    <property type="entry name" value="ZN2_CY6_FUNGAL_1"/>
    <property type="match status" value="1"/>
</dbReference>
<feature type="compositionally biased region" description="Polar residues" evidence="3">
    <location>
        <begin position="158"/>
        <end position="172"/>
    </location>
</feature>
<dbReference type="SMART" id="SM00906">
    <property type="entry name" value="Fungal_trans"/>
    <property type="match status" value="1"/>
</dbReference>
<dbReference type="CDD" id="cd00067">
    <property type="entry name" value="GAL4"/>
    <property type="match status" value="1"/>
</dbReference>
<accession>A0A0B7JV54</accession>
<dbReference type="GO" id="GO:0000981">
    <property type="term" value="F:DNA-binding transcription factor activity, RNA polymerase II-specific"/>
    <property type="evidence" value="ECO:0007669"/>
    <property type="project" value="InterPro"/>
</dbReference>
<protein>
    <recommendedName>
        <fullName evidence="4">Zn(2)-C6 fungal-type domain-containing protein</fullName>
    </recommendedName>
</protein>
<evidence type="ECO:0000256" key="1">
    <source>
        <dbReference type="ARBA" id="ARBA00022723"/>
    </source>
</evidence>
<dbReference type="EMBL" id="CDPU01000005">
    <property type="protein sequence ID" value="CEO46540.1"/>
    <property type="molecule type" value="Genomic_DNA"/>
</dbReference>
<feature type="region of interest" description="Disordered" evidence="3">
    <location>
        <begin position="723"/>
        <end position="762"/>
    </location>
</feature>
<dbReference type="InterPro" id="IPR050987">
    <property type="entry name" value="AtrR-like"/>
</dbReference>
<dbReference type="PANTHER" id="PTHR46910">
    <property type="entry name" value="TRANSCRIPTION FACTOR PDR1"/>
    <property type="match status" value="1"/>
</dbReference>
<dbReference type="CDD" id="cd12148">
    <property type="entry name" value="fungal_TF_MHR"/>
    <property type="match status" value="1"/>
</dbReference>
<dbReference type="InterPro" id="IPR007219">
    <property type="entry name" value="XnlR_reg_dom"/>
</dbReference>